<organism evidence="13 14">
    <name type="scientific">Conidiobolus coronatus (strain ATCC 28846 / CBS 209.66 / NRRL 28638)</name>
    <name type="common">Delacroixia coronata</name>
    <dbReference type="NCBI Taxonomy" id="796925"/>
    <lineage>
        <taxon>Eukaryota</taxon>
        <taxon>Fungi</taxon>
        <taxon>Fungi incertae sedis</taxon>
        <taxon>Zoopagomycota</taxon>
        <taxon>Entomophthoromycotina</taxon>
        <taxon>Entomophthoromycetes</taxon>
        <taxon>Entomophthorales</taxon>
        <taxon>Ancylistaceae</taxon>
        <taxon>Conidiobolus</taxon>
    </lineage>
</organism>
<evidence type="ECO:0000256" key="11">
    <source>
        <dbReference type="ARBA" id="ARBA00023136"/>
    </source>
</evidence>
<sequence length="198" mass="22910">MNRIILKNSALYQPTKLIQQQYSKTLVRSLSSQTDNVKQEQNATITELASQMSWQDYFKLKKKRRIIERVLSVPTTVAAAGGTATYLLNTLEISATPELVYGLDPQIFLILAVAGSGMIGYFMGPLLENVVFRALYNKQYHIIKQKDSDFFKRIAKYRSNVTSQVVNQAPDFYGEKIFSVKDYRTWLRRQYEHKHSRE</sequence>
<evidence type="ECO:0000313" key="14">
    <source>
        <dbReference type="Proteomes" id="UP000070444"/>
    </source>
</evidence>
<protein>
    <recommendedName>
        <fullName evidence="12">Presequence translocated-associated motor subunit PAM17</fullName>
    </recommendedName>
</protein>
<dbReference type="OMA" id="MIFGFDP"/>
<keyword evidence="14" id="KW-1185">Reference proteome</keyword>
<evidence type="ECO:0000256" key="12">
    <source>
        <dbReference type="RuleBase" id="RU367146"/>
    </source>
</evidence>
<evidence type="ECO:0000256" key="5">
    <source>
        <dbReference type="ARBA" id="ARBA00022792"/>
    </source>
</evidence>
<dbReference type="STRING" id="796925.A0A137NQ16"/>
<dbReference type="PANTHER" id="PTHR28021:SF1">
    <property type="entry name" value="PRESEQUENCE TRANSLOCATED-ASSOCIATED MOTOR SUBUNIT PAM17, MITOCHONDRIAL"/>
    <property type="match status" value="1"/>
</dbReference>
<comment type="similarity">
    <text evidence="2 12">Belongs to the PAM17 family.</text>
</comment>
<gene>
    <name evidence="13" type="ORF">CONCODRAFT_13846</name>
</gene>
<keyword evidence="7" id="KW-0809">Transit peptide</keyword>
<evidence type="ECO:0000256" key="8">
    <source>
        <dbReference type="ARBA" id="ARBA00022989"/>
    </source>
</evidence>
<evidence type="ECO:0000256" key="4">
    <source>
        <dbReference type="ARBA" id="ARBA00022692"/>
    </source>
</evidence>
<dbReference type="GO" id="GO:0030150">
    <property type="term" value="P:protein import into mitochondrial matrix"/>
    <property type="evidence" value="ECO:0007669"/>
    <property type="project" value="UniProtKB-UniRule"/>
</dbReference>
<keyword evidence="9 12" id="KW-0811">Translocation</keyword>
<keyword evidence="6 12" id="KW-0653">Protein transport</keyword>
<comment type="subunit">
    <text evidence="12">Component of the PAM complex.</text>
</comment>
<keyword evidence="5 12" id="KW-0999">Mitochondrion inner membrane</keyword>
<keyword evidence="4 12" id="KW-0812">Transmembrane</keyword>
<reference evidence="13 14" key="1">
    <citation type="journal article" date="2015" name="Genome Biol. Evol.">
        <title>Phylogenomic analyses indicate that early fungi evolved digesting cell walls of algal ancestors of land plants.</title>
        <authorList>
            <person name="Chang Y."/>
            <person name="Wang S."/>
            <person name="Sekimoto S."/>
            <person name="Aerts A.L."/>
            <person name="Choi C."/>
            <person name="Clum A."/>
            <person name="LaButti K.M."/>
            <person name="Lindquist E.A."/>
            <person name="Yee Ngan C."/>
            <person name="Ohm R.A."/>
            <person name="Salamov A.A."/>
            <person name="Grigoriev I.V."/>
            <person name="Spatafora J.W."/>
            <person name="Berbee M.L."/>
        </authorList>
    </citation>
    <scope>NUCLEOTIDE SEQUENCE [LARGE SCALE GENOMIC DNA]</scope>
    <source>
        <strain evidence="13 14">NRRL 28638</strain>
    </source>
</reference>
<evidence type="ECO:0000256" key="3">
    <source>
        <dbReference type="ARBA" id="ARBA00022448"/>
    </source>
</evidence>
<feature type="transmembrane region" description="Helical" evidence="12">
    <location>
        <begin position="70"/>
        <end position="88"/>
    </location>
</feature>
<dbReference type="Proteomes" id="UP000070444">
    <property type="component" value="Unassembled WGS sequence"/>
</dbReference>
<evidence type="ECO:0000256" key="6">
    <source>
        <dbReference type="ARBA" id="ARBA00022927"/>
    </source>
</evidence>
<comment type="subcellular location">
    <subcellularLocation>
        <location evidence="1 12">Mitochondrion inner membrane</location>
        <topology evidence="1 12">Multi-pass membrane protein</topology>
    </subcellularLocation>
</comment>
<evidence type="ECO:0000256" key="9">
    <source>
        <dbReference type="ARBA" id="ARBA00023010"/>
    </source>
</evidence>
<keyword evidence="10 12" id="KW-0496">Mitochondrion</keyword>
<proteinExistence type="inferred from homology"/>
<evidence type="ECO:0000256" key="1">
    <source>
        <dbReference type="ARBA" id="ARBA00004448"/>
    </source>
</evidence>
<dbReference type="Pfam" id="PF08566">
    <property type="entry name" value="Pam17"/>
    <property type="match status" value="1"/>
</dbReference>
<keyword evidence="3 12" id="KW-0813">Transport</keyword>
<comment type="function">
    <text evidence="12">Component of the PAM complex, a complex required for the translocation of transit peptide-containing proteins from the inner membrane into the mitochondrial matrix in an ATP-dependent manner.</text>
</comment>
<feature type="transmembrane region" description="Helical" evidence="12">
    <location>
        <begin position="108"/>
        <end position="136"/>
    </location>
</feature>
<name>A0A137NQ16_CONC2</name>
<dbReference type="InterPro" id="IPR013875">
    <property type="entry name" value="Pam17"/>
</dbReference>
<keyword evidence="11 12" id="KW-0472">Membrane</keyword>
<keyword evidence="8 12" id="KW-1133">Transmembrane helix</keyword>
<accession>A0A137NQ16</accession>
<evidence type="ECO:0000313" key="13">
    <source>
        <dbReference type="EMBL" id="KXN64831.1"/>
    </source>
</evidence>
<dbReference type="GO" id="GO:0001405">
    <property type="term" value="C:PAM complex, Tim23 associated import motor"/>
    <property type="evidence" value="ECO:0007669"/>
    <property type="project" value="UniProtKB-UniRule"/>
</dbReference>
<dbReference type="PANTHER" id="PTHR28021">
    <property type="entry name" value="PRESEQUENCE TRANSLOCATED-ASSOCIATED MOTOR SUBUNIT PAM17, MITOCHONDRIAL"/>
    <property type="match status" value="1"/>
</dbReference>
<dbReference type="OrthoDB" id="5970083at2759"/>
<dbReference type="EMBL" id="KQ965137">
    <property type="protein sequence ID" value="KXN64831.1"/>
    <property type="molecule type" value="Genomic_DNA"/>
</dbReference>
<evidence type="ECO:0000256" key="7">
    <source>
        <dbReference type="ARBA" id="ARBA00022946"/>
    </source>
</evidence>
<evidence type="ECO:0000256" key="2">
    <source>
        <dbReference type="ARBA" id="ARBA00006837"/>
    </source>
</evidence>
<dbReference type="AlphaFoldDB" id="A0A137NQ16"/>
<evidence type="ECO:0000256" key="10">
    <source>
        <dbReference type="ARBA" id="ARBA00023128"/>
    </source>
</evidence>